<name>A0A6A3AKU0_HIBSY</name>
<dbReference type="Proteomes" id="UP000436088">
    <property type="component" value="Unassembled WGS sequence"/>
</dbReference>
<keyword evidence="3" id="KW-1185">Reference proteome</keyword>
<evidence type="ECO:0000313" key="2">
    <source>
        <dbReference type="EMBL" id="KAE8703549.1"/>
    </source>
</evidence>
<sequence length="261" mass="29387">MLQNPPSICADLFFSSSVPLGRWASLHKLSVCCPGLHHAGVLLEHSDFGDAVPQASRLSTEPYSSKVEKNPNPDPKLNVPGSDSSLSLFDDLCYDTVSNASEPIDGYTVEQSTTKTKRGREFSVLKRRKISKPLRSHLAYGVWNLSREQGNLLASRFRGDCLYICDWPDAFTQRRSELHAFQRNFQELQEIPCVEDDNDGNRNKTDLNCAFCSCEQTWDLRSAFCLRRIFGYHDDGEPVVRAYACENGHVSGAWTDLPLYT</sequence>
<dbReference type="AlphaFoldDB" id="A0A6A3AKU0"/>
<evidence type="ECO:0000313" key="3">
    <source>
        <dbReference type="Proteomes" id="UP000436088"/>
    </source>
</evidence>
<evidence type="ECO:0000256" key="1">
    <source>
        <dbReference type="SAM" id="MobiDB-lite"/>
    </source>
</evidence>
<dbReference type="InterPro" id="IPR040267">
    <property type="entry name" value="EID1-like"/>
</dbReference>
<feature type="region of interest" description="Disordered" evidence="1">
    <location>
        <begin position="59"/>
        <end position="80"/>
    </location>
</feature>
<proteinExistence type="predicted"/>
<protein>
    <submittedName>
        <fullName evidence="2">Phytochrome A-associated F-box protein</fullName>
    </submittedName>
</protein>
<organism evidence="2 3">
    <name type="scientific">Hibiscus syriacus</name>
    <name type="common">Rose of Sharon</name>
    <dbReference type="NCBI Taxonomy" id="106335"/>
    <lineage>
        <taxon>Eukaryota</taxon>
        <taxon>Viridiplantae</taxon>
        <taxon>Streptophyta</taxon>
        <taxon>Embryophyta</taxon>
        <taxon>Tracheophyta</taxon>
        <taxon>Spermatophyta</taxon>
        <taxon>Magnoliopsida</taxon>
        <taxon>eudicotyledons</taxon>
        <taxon>Gunneridae</taxon>
        <taxon>Pentapetalae</taxon>
        <taxon>rosids</taxon>
        <taxon>malvids</taxon>
        <taxon>Malvales</taxon>
        <taxon>Malvaceae</taxon>
        <taxon>Malvoideae</taxon>
        <taxon>Hibiscus</taxon>
    </lineage>
</organism>
<gene>
    <name evidence="2" type="ORF">F3Y22_tig00110467pilonHSYRG00038</name>
</gene>
<dbReference type="EMBL" id="VEPZ02000998">
    <property type="protein sequence ID" value="KAE8703549.1"/>
    <property type="molecule type" value="Genomic_DNA"/>
</dbReference>
<reference evidence="2" key="1">
    <citation type="submission" date="2019-09" db="EMBL/GenBank/DDBJ databases">
        <title>Draft genome information of white flower Hibiscus syriacus.</title>
        <authorList>
            <person name="Kim Y.-M."/>
        </authorList>
    </citation>
    <scope>NUCLEOTIDE SEQUENCE [LARGE SCALE GENOMIC DNA]</scope>
    <source>
        <strain evidence="2">YM2019G1</strain>
    </source>
</reference>
<dbReference type="PANTHER" id="PTHR31348:SF4">
    <property type="entry name" value="PHYTOCHROME A-ASSOCIATED F-BOX PROTEIN"/>
    <property type="match status" value="1"/>
</dbReference>
<comment type="caution">
    <text evidence="2">The sequence shown here is derived from an EMBL/GenBank/DDBJ whole genome shotgun (WGS) entry which is preliminary data.</text>
</comment>
<dbReference type="PANTHER" id="PTHR31348">
    <property type="entry name" value="EID1-LIKE F-BOX PROTEIN 2-RELATED"/>
    <property type="match status" value="1"/>
</dbReference>
<accession>A0A6A3AKU0</accession>